<keyword evidence="2" id="KW-0645">Protease</keyword>
<evidence type="ECO:0000256" key="1">
    <source>
        <dbReference type="ARBA" id="ARBA00007074"/>
    </source>
</evidence>
<reference evidence="7" key="2">
    <citation type="submission" date="2020-02" db="EMBL/GenBank/DDBJ databases">
        <authorList>
            <person name="Gilchrist C.L.M."/>
            <person name="Chooi Y.-H."/>
        </authorList>
    </citation>
    <scope>NUCLEOTIDE SEQUENCE</scope>
    <source>
        <strain evidence="7">MST-FP2251</strain>
    </source>
</reference>
<dbReference type="Proteomes" id="UP001194746">
    <property type="component" value="Unassembled WGS sequence"/>
</dbReference>
<keyword evidence="4" id="KW-0788">Thiol protease</keyword>
<dbReference type="InterPro" id="IPR038765">
    <property type="entry name" value="Papain-like_cys_pep_sf"/>
</dbReference>
<protein>
    <recommendedName>
        <fullName evidence="6">NlpC/P60 domain-containing protein</fullName>
    </recommendedName>
</protein>
<gene>
    <name evidence="7" type="ORF">FE257_008595</name>
</gene>
<dbReference type="PANTHER" id="PTHR47359:SF3">
    <property type="entry name" value="NLP_P60 DOMAIN-CONTAINING PROTEIN-RELATED"/>
    <property type="match status" value="1"/>
</dbReference>
<accession>A0AAD4CLK7</accession>
<evidence type="ECO:0000256" key="2">
    <source>
        <dbReference type="ARBA" id="ARBA00022670"/>
    </source>
</evidence>
<dbReference type="SUPFAM" id="SSF54001">
    <property type="entry name" value="Cysteine proteinases"/>
    <property type="match status" value="1"/>
</dbReference>
<comment type="caution">
    <text evidence="7">The sequence shown here is derived from an EMBL/GenBank/DDBJ whole genome shotgun (WGS) entry which is preliminary data.</text>
</comment>
<organism evidence="7 8">
    <name type="scientific">Aspergillus nanangensis</name>
    <dbReference type="NCBI Taxonomy" id="2582783"/>
    <lineage>
        <taxon>Eukaryota</taxon>
        <taxon>Fungi</taxon>
        <taxon>Dikarya</taxon>
        <taxon>Ascomycota</taxon>
        <taxon>Pezizomycotina</taxon>
        <taxon>Eurotiomycetes</taxon>
        <taxon>Eurotiomycetidae</taxon>
        <taxon>Eurotiales</taxon>
        <taxon>Aspergillaceae</taxon>
        <taxon>Aspergillus</taxon>
        <taxon>Aspergillus subgen. Circumdati</taxon>
    </lineage>
</organism>
<dbReference type="InterPro" id="IPR051794">
    <property type="entry name" value="PG_Endopeptidase_C40"/>
</dbReference>
<dbReference type="GO" id="GO:0008234">
    <property type="term" value="F:cysteine-type peptidase activity"/>
    <property type="evidence" value="ECO:0007669"/>
    <property type="project" value="UniProtKB-KW"/>
</dbReference>
<keyword evidence="3" id="KW-0378">Hydrolase</keyword>
<dbReference type="InterPro" id="IPR000064">
    <property type="entry name" value="NLP_P60_dom"/>
</dbReference>
<dbReference type="Gene3D" id="3.90.1720.10">
    <property type="entry name" value="endopeptidase domain like (from Nostoc punctiforme)"/>
    <property type="match status" value="1"/>
</dbReference>
<sequence length="239" mass="25137">MRSLSLLAISAIGTVSTVAATTYPITTDGVNCRSGAGTKYDSITKYAKDTEVNITCQLPGESISGNSLWDKTSDDCYVTDYYVKTGTTGYVADKCSTGGDNGNSTGSGADIVAAAEEEIGLPYVYGGGGCKGPTQGGFDCSGLTQFAICEALDFEIPRVAQDQYDSPLGTRLARSEAKEGDLLFWASGGKCGGSITHVGIFIKDGLMVNAAKTGTPVREQEIWTSYGGIEICPEVMRFW</sequence>
<dbReference type="EMBL" id="VCAU01000046">
    <property type="protein sequence ID" value="KAF9888488.1"/>
    <property type="molecule type" value="Genomic_DNA"/>
</dbReference>
<evidence type="ECO:0000256" key="5">
    <source>
        <dbReference type="SAM" id="SignalP"/>
    </source>
</evidence>
<feature type="domain" description="NlpC/P60" evidence="6">
    <location>
        <begin position="105"/>
        <end position="239"/>
    </location>
</feature>
<evidence type="ECO:0000313" key="8">
    <source>
        <dbReference type="Proteomes" id="UP001194746"/>
    </source>
</evidence>
<keyword evidence="5" id="KW-0732">Signal</keyword>
<evidence type="ECO:0000259" key="6">
    <source>
        <dbReference type="PROSITE" id="PS51935"/>
    </source>
</evidence>
<comment type="similarity">
    <text evidence="1">Belongs to the peptidase C40 family.</text>
</comment>
<reference evidence="7" key="1">
    <citation type="journal article" date="2019" name="Beilstein J. Org. Chem.">
        <title>Nanangenines: drimane sesquiterpenoids as the dominant metabolite cohort of a novel Australian fungus, Aspergillus nanangensis.</title>
        <authorList>
            <person name="Lacey H.J."/>
            <person name="Gilchrist C.L.M."/>
            <person name="Crombie A."/>
            <person name="Kalaitzis J.A."/>
            <person name="Vuong D."/>
            <person name="Rutledge P.J."/>
            <person name="Turner P."/>
            <person name="Pitt J.I."/>
            <person name="Lacey E."/>
            <person name="Chooi Y.H."/>
            <person name="Piggott A.M."/>
        </authorList>
    </citation>
    <scope>NUCLEOTIDE SEQUENCE</scope>
    <source>
        <strain evidence="7">MST-FP2251</strain>
    </source>
</reference>
<keyword evidence="8" id="KW-1185">Reference proteome</keyword>
<dbReference type="Gene3D" id="2.30.30.40">
    <property type="entry name" value="SH3 Domains"/>
    <property type="match status" value="1"/>
</dbReference>
<dbReference type="AlphaFoldDB" id="A0AAD4CLK7"/>
<dbReference type="GO" id="GO:0006508">
    <property type="term" value="P:proteolysis"/>
    <property type="evidence" value="ECO:0007669"/>
    <property type="project" value="UniProtKB-KW"/>
</dbReference>
<evidence type="ECO:0000313" key="7">
    <source>
        <dbReference type="EMBL" id="KAF9888488.1"/>
    </source>
</evidence>
<dbReference type="Pfam" id="PF00877">
    <property type="entry name" value="NLPC_P60"/>
    <property type="match status" value="1"/>
</dbReference>
<proteinExistence type="inferred from homology"/>
<dbReference type="PANTHER" id="PTHR47359">
    <property type="entry name" value="PEPTIDOGLYCAN DL-ENDOPEPTIDASE CWLO"/>
    <property type="match status" value="1"/>
</dbReference>
<feature type="signal peptide" evidence="5">
    <location>
        <begin position="1"/>
        <end position="19"/>
    </location>
</feature>
<dbReference type="PROSITE" id="PS51935">
    <property type="entry name" value="NLPC_P60"/>
    <property type="match status" value="1"/>
</dbReference>
<evidence type="ECO:0000256" key="4">
    <source>
        <dbReference type="ARBA" id="ARBA00022807"/>
    </source>
</evidence>
<name>A0AAD4CLK7_ASPNN</name>
<evidence type="ECO:0000256" key="3">
    <source>
        <dbReference type="ARBA" id="ARBA00022801"/>
    </source>
</evidence>
<feature type="chain" id="PRO_5042142815" description="NlpC/P60 domain-containing protein" evidence="5">
    <location>
        <begin position="20"/>
        <end position="239"/>
    </location>
</feature>